<gene>
    <name evidence="1" type="ORF">JMN32_03740</name>
</gene>
<dbReference type="EMBL" id="JAEUGD010000014">
    <property type="protein sequence ID" value="MBL6445403.1"/>
    <property type="molecule type" value="Genomic_DNA"/>
</dbReference>
<proteinExistence type="predicted"/>
<evidence type="ECO:0008006" key="3">
    <source>
        <dbReference type="Google" id="ProtNLM"/>
    </source>
</evidence>
<dbReference type="Proteomes" id="UP000614216">
    <property type="component" value="Unassembled WGS sequence"/>
</dbReference>
<dbReference type="RefSeq" id="WP_202854949.1">
    <property type="nucleotide sequence ID" value="NZ_JAEUGD010000014.1"/>
</dbReference>
<evidence type="ECO:0000313" key="2">
    <source>
        <dbReference type="Proteomes" id="UP000614216"/>
    </source>
</evidence>
<dbReference type="AlphaFoldDB" id="A0A937FVS9"/>
<sequence>MPPSPYYTKKDIEHLQREYKPYLNFFQDDIFLTISEWDGVNFLDHIKSVLNNVESHLKSYKKNDSIGRQIKHAIDYYKLFPKVFELALEGKRSMAYQLMSDKIMHLTSMPFMTFNQLTHHWTNKSQSDFVYRVRVDDKGFNNRFNRNDLFHIPFEKRHLIGNNRYSLTGFPCLYFGSSVYACWEELQRPNIEDCFISKFDLTGHHLIDLTATPSRICDSLQYHFEKLSKYEDGEYEDVVKQFEYLISDYLIIWPIIFCCSIRTSYPTSVFKPEYIFPQLLLEWVVSEELSRYDGVKFMSTKTAILEEKINFDYSKLMSNYVLPARSLKATGFCDENARKLTLTNPINWQIEKLTNSELDNFKTDGSYENTAFGKLELLLDSLELKNVSNKH</sequence>
<comment type="caution">
    <text evidence="1">The sequence shown here is derived from an EMBL/GenBank/DDBJ whole genome shotgun (WGS) entry which is preliminary data.</text>
</comment>
<keyword evidence="2" id="KW-1185">Reference proteome</keyword>
<reference evidence="1" key="1">
    <citation type="submission" date="2021-01" db="EMBL/GenBank/DDBJ databases">
        <title>Fulvivirga kasyanovii gen. nov., sp nov., a novel member of the phylum Bacteroidetes isolated from seawater in a mussel farm.</title>
        <authorList>
            <person name="Zhao L.-H."/>
            <person name="Wang Z.-J."/>
        </authorList>
    </citation>
    <scope>NUCLEOTIDE SEQUENCE</scope>
    <source>
        <strain evidence="1">29W222</strain>
    </source>
</reference>
<protein>
    <recommendedName>
        <fullName evidence="3">RES domain-containing protein</fullName>
    </recommendedName>
</protein>
<name>A0A937FVS9_9BACT</name>
<accession>A0A937FVS9</accession>
<organism evidence="1 2">
    <name type="scientific">Fulvivirga marina</name>
    <dbReference type="NCBI Taxonomy" id="2494733"/>
    <lineage>
        <taxon>Bacteria</taxon>
        <taxon>Pseudomonadati</taxon>
        <taxon>Bacteroidota</taxon>
        <taxon>Cytophagia</taxon>
        <taxon>Cytophagales</taxon>
        <taxon>Fulvivirgaceae</taxon>
        <taxon>Fulvivirga</taxon>
    </lineage>
</organism>
<evidence type="ECO:0000313" key="1">
    <source>
        <dbReference type="EMBL" id="MBL6445403.1"/>
    </source>
</evidence>